<feature type="domain" description="ABC transmembrane type-1" evidence="8">
    <location>
        <begin position="84"/>
        <end position="289"/>
    </location>
</feature>
<dbReference type="PROSITE" id="PS50928">
    <property type="entry name" value="ABC_TM1"/>
    <property type="match status" value="1"/>
</dbReference>
<dbReference type="CDD" id="cd06261">
    <property type="entry name" value="TM_PBP2"/>
    <property type="match status" value="1"/>
</dbReference>
<evidence type="ECO:0000256" key="4">
    <source>
        <dbReference type="ARBA" id="ARBA00022692"/>
    </source>
</evidence>
<dbReference type="PANTHER" id="PTHR43163">
    <property type="entry name" value="DIPEPTIDE TRANSPORT SYSTEM PERMEASE PROTEIN DPPB-RELATED"/>
    <property type="match status" value="1"/>
</dbReference>
<evidence type="ECO:0000313" key="9">
    <source>
        <dbReference type="EMBL" id="MBE6834344.1"/>
    </source>
</evidence>
<evidence type="ECO:0000256" key="6">
    <source>
        <dbReference type="ARBA" id="ARBA00023136"/>
    </source>
</evidence>
<comment type="caution">
    <text evidence="9">The sequence shown here is derived from an EMBL/GenBank/DDBJ whole genome shotgun (WGS) entry which is preliminary data.</text>
</comment>
<keyword evidence="5 7" id="KW-1133">Transmembrane helix</keyword>
<feature type="transmembrane region" description="Helical" evidence="7">
    <location>
        <begin position="270"/>
        <end position="293"/>
    </location>
</feature>
<dbReference type="PANTHER" id="PTHR43163:SF6">
    <property type="entry name" value="DIPEPTIDE TRANSPORT SYSTEM PERMEASE PROTEIN DPPB-RELATED"/>
    <property type="match status" value="1"/>
</dbReference>
<dbReference type="Pfam" id="PF00528">
    <property type="entry name" value="BPD_transp_1"/>
    <property type="match status" value="1"/>
</dbReference>
<dbReference type="Gene3D" id="1.10.3720.10">
    <property type="entry name" value="MetI-like"/>
    <property type="match status" value="1"/>
</dbReference>
<sequence>MIPVLFVVSVVIFTLLKMVPGSPAATLLGDLATADDIAKLEEKMGLNRPLVEQYFIWIGNMFHGDFGISTAGGEPVASMVFSHVKPTISLALYALVIASVIAIPMGMLAAKNKGTGVDHGVTVLSLAGISLPSFLFGLFLMLLFAVKLHFFPVSGYVEISRGFWPHIKSLTLPAIALGFMNAALMMRMTRSAMLEVLGSDYIKMAKAKGVRNFVITTKHALRNSLVTIITMIGQSAVQMLAGAAVIESLFSIPGLGQLMVNSIGRRDYYVIQAIVLLIALFNVLINMLVDLLYGVADPRVRAT</sequence>
<dbReference type="EMBL" id="SVNY01000006">
    <property type="protein sequence ID" value="MBE6834344.1"/>
    <property type="molecule type" value="Genomic_DNA"/>
</dbReference>
<organism evidence="9 10">
    <name type="scientific">Faecalispora sporosphaeroides</name>
    <dbReference type="NCBI Taxonomy" id="1549"/>
    <lineage>
        <taxon>Bacteria</taxon>
        <taxon>Bacillati</taxon>
        <taxon>Bacillota</taxon>
        <taxon>Clostridia</taxon>
        <taxon>Eubacteriales</taxon>
        <taxon>Oscillospiraceae</taxon>
        <taxon>Faecalispora</taxon>
    </lineage>
</organism>
<dbReference type="InterPro" id="IPR000515">
    <property type="entry name" value="MetI-like"/>
</dbReference>
<name>A0A928Q3E1_9FIRM</name>
<dbReference type="AlphaFoldDB" id="A0A928Q3E1"/>
<protein>
    <submittedName>
        <fullName evidence="9">ABC transporter permease</fullName>
    </submittedName>
</protein>
<keyword evidence="3" id="KW-1003">Cell membrane</keyword>
<dbReference type="GO" id="GO:0071916">
    <property type="term" value="F:dipeptide transmembrane transporter activity"/>
    <property type="evidence" value="ECO:0007669"/>
    <property type="project" value="TreeGrafter"/>
</dbReference>
<comment type="similarity">
    <text evidence="7">Belongs to the binding-protein-dependent transport system permease family.</text>
</comment>
<dbReference type="GO" id="GO:0005886">
    <property type="term" value="C:plasma membrane"/>
    <property type="evidence" value="ECO:0007669"/>
    <property type="project" value="UniProtKB-SubCell"/>
</dbReference>
<dbReference type="SUPFAM" id="SSF161098">
    <property type="entry name" value="MetI-like"/>
    <property type="match status" value="1"/>
</dbReference>
<dbReference type="InterPro" id="IPR045621">
    <property type="entry name" value="BPD_transp_1_N"/>
</dbReference>
<reference evidence="9" key="1">
    <citation type="submission" date="2019-04" db="EMBL/GenBank/DDBJ databases">
        <title>Evolution of Biomass-Degrading Anaerobic Consortia Revealed by Metagenomics.</title>
        <authorList>
            <person name="Peng X."/>
        </authorList>
    </citation>
    <scope>NUCLEOTIDE SEQUENCE</scope>
    <source>
        <strain evidence="9">SIG551</strain>
    </source>
</reference>
<dbReference type="Proteomes" id="UP000754750">
    <property type="component" value="Unassembled WGS sequence"/>
</dbReference>
<evidence type="ECO:0000256" key="2">
    <source>
        <dbReference type="ARBA" id="ARBA00022448"/>
    </source>
</evidence>
<dbReference type="InterPro" id="IPR035906">
    <property type="entry name" value="MetI-like_sf"/>
</dbReference>
<dbReference type="Pfam" id="PF19300">
    <property type="entry name" value="BPD_transp_1_N"/>
    <property type="match status" value="1"/>
</dbReference>
<accession>A0A928Q3E1</accession>
<feature type="transmembrane region" description="Helical" evidence="7">
    <location>
        <begin position="88"/>
        <end position="109"/>
    </location>
</feature>
<keyword evidence="6 7" id="KW-0472">Membrane</keyword>
<evidence type="ECO:0000313" key="10">
    <source>
        <dbReference type="Proteomes" id="UP000754750"/>
    </source>
</evidence>
<comment type="subcellular location">
    <subcellularLocation>
        <location evidence="1 7">Cell membrane</location>
        <topology evidence="1 7">Multi-pass membrane protein</topology>
    </subcellularLocation>
</comment>
<evidence type="ECO:0000256" key="1">
    <source>
        <dbReference type="ARBA" id="ARBA00004651"/>
    </source>
</evidence>
<gene>
    <name evidence="9" type="ORF">E7512_12330</name>
</gene>
<proteinExistence type="inferred from homology"/>
<feature type="transmembrane region" description="Helical" evidence="7">
    <location>
        <begin position="121"/>
        <end position="146"/>
    </location>
</feature>
<evidence type="ECO:0000256" key="7">
    <source>
        <dbReference type="RuleBase" id="RU363032"/>
    </source>
</evidence>
<evidence type="ECO:0000256" key="3">
    <source>
        <dbReference type="ARBA" id="ARBA00022475"/>
    </source>
</evidence>
<keyword evidence="4 7" id="KW-0812">Transmembrane</keyword>
<feature type="transmembrane region" description="Helical" evidence="7">
    <location>
        <begin position="166"/>
        <end position="184"/>
    </location>
</feature>
<feature type="transmembrane region" description="Helical" evidence="7">
    <location>
        <begin position="225"/>
        <end position="250"/>
    </location>
</feature>
<keyword evidence="2 7" id="KW-0813">Transport</keyword>
<evidence type="ECO:0000256" key="5">
    <source>
        <dbReference type="ARBA" id="ARBA00022989"/>
    </source>
</evidence>
<evidence type="ECO:0000259" key="8">
    <source>
        <dbReference type="PROSITE" id="PS50928"/>
    </source>
</evidence>